<sequence length="81" mass="9716">MRVEKLPYERIRNLRIDHDYTQGEIAGLLQISQSTYAQYEVGKRRFPIKLIVKLALFYKTSVDYLLELTDDPHPYWIDEIK</sequence>
<dbReference type="CDD" id="cd00093">
    <property type="entry name" value="HTH_XRE"/>
    <property type="match status" value="1"/>
</dbReference>
<protein>
    <submittedName>
        <fullName evidence="3">DNA-binding helix-turn-helix protein</fullName>
    </submittedName>
</protein>
<dbReference type="Proteomes" id="UP000003340">
    <property type="component" value="Unassembled WGS sequence"/>
</dbReference>
<dbReference type="GO" id="GO:0003677">
    <property type="term" value="F:DNA binding"/>
    <property type="evidence" value="ECO:0007669"/>
    <property type="project" value="UniProtKB-KW"/>
</dbReference>
<gene>
    <name evidence="3" type="ORF">CLOSTMETH_01654</name>
</gene>
<dbReference type="PANTHER" id="PTHR46558">
    <property type="entry name" value="TRACRIPTIONAL REGULATORY PROTEIN-RELATED-RELATED"/>
    <property type="match status" value="1"/>
</dbReference>
<feature type="domain" description="HTH cro/C1-type" evidence="2">
    <location>
        <begin position="11"/>
        <end position="65"/>
    </location>
</feature>
<keyword evidence="4" id="KW-1185">Reference proteome</keyword>
<dbReference type="Pfam" id="PF01381">
    <property type="entry name" value="HTH_3"/>
    <property type="match status" value="1"/>
</dbReference>
<evidence type="ECO:0000313" key="3">
    <source>
        <dbReference type="EMBL" id="EEG30727.1"/>
    </source>
</evidence>
<proteinExistence type="predicted"/>
<dbReference type="InterPro" id="IPR010982">
    <property type="entry name" value="Lambda_DNA-bd_dom_sf"/>
</dbReference>
<dbReference type="PROSITE" id="PS50943">
    <property type="entry name" value="HTH_CROC1"/>
    <property type="match status" value="1"/>
</dbReference>
<dbReference type="Gene3D" id="1.10.260.40">
    <property type="entry name" value="lambda repressor-like DNA-binding domains"/>
    <property type="match status" value="1"/>
</dbReference>
<reference evidence="3 4" key="1">
    <citation type="submission" date="2009-01" db="EMBL/GenBank/DDBJ databases">
        <authorList>
            <person name="Fulton L."/>
            <person name="Clifton S."/>
            <person name="Fulton B."/>
            <person name="Xu J."/>
            <person name="Minx P."/>
            <person name="Pepin K.H."/>
            <person name="Johnson M."/>
            <person name="Bhonagiri V."/>
            <person name="Nash W.E."/>
            <person name="Mardis E.R."/>
            <person name="Wilson R.K."/>
        </authorList>
    </citation>
    <scope>NUCLEOTIDE SEQUENCE [LARGE SCALE GENOMIC DNA]</scope>
    <source>
        <strain evidence="3 4">DSM 5476</strain>
    </source>
</reference>
<dbReference type="InterPro" id="IPR001387">
    <property type="entry name" value="Cro/C1-type_HTH"/>
</dbReference>
<comment type="caution">
    <text evidence="3">The sequence shown here is derived from an EMBL/GenBank/DDBJ whole genome shotgun (WGS) entry which is preliminary data.</text>
</comment>
<evidence type="ECO:0000256" key="1">
    <source>
        <dbReference type="ARBA" id="ARBA00023125"/>
    </source>
</evidence>
<dbReference type="STRING" id="537013.CLOSTMETH_01654"/>
<dbReference type="EMBL" id="ACEC01000057">
    <property type="protein sequence ID" value="EEG30727.1"/>
    <property type="molecule type" value="Genomic_DNA"/>
</dbReference>
<evidence type="ECO:0000259" key="2">
    <source>
        <dbReference type="PROSITE" id="PS50943"/>
    </source>
</evidence>
<dbReference type="AlphaFoldDB" id="C0ECT3"/>
<name>C0ECT3_9FIRM</name>
<dbReference type="eggNOG" id="COG1476">
    <property type="taxonomic scope" value="Bacteria"/>
</dbReference>
<dbReference type="PANTHER" id="PTHR46558:SF11">
    <property type="entry name" value="HTH-TYPE TRANSCRIPTIONAL REGULATOR XRE"/>
    <property type="match status" value="1"/>
</dbReference>
<accession>C0ECT3</accession>
<dbReference type="SMART" id="SM00530">
    <property type="entry name" value="HTH_XRE"/>
    <property type="match status" value="1"/>
</dbReference>
<evidence type="ECO:0000313" key="4">
    <source>
        <dbReference type="Proteomes" id="UP000003340"/>
    </source>
</evidence>
<dbReference type="SUPFAM" id="SSF47413">
    <property type="entry name" value="lambda repressor-like DNA-binding domains"/>
    <property type="match status" value="1"/>
</dbReference>
<dbReference type="HOGENOM" id="CLU_066192_62_4_9"/>
<keyword evidence="1 3" id="KW-0238">DNA-binding</keyword>
<reference evidence="3 4" key="2">
    <citation type="submission" date="2009-02" db="EMBL/GenBank/DDBJ databases">
        <title>Draft genome sequence of Clostridium methylpentosum (DSM 5476).</title>
        <authorList>
            <person name="Sudarsanam P."/>
            <person name="Ley R."/>
            <person name="Guruge J."/>
            <person name="Turnbaugh P.J."/>
            <person name="Mahowald M."/>
            <person name="Liep D."/>
            <person name="Gordon J."/>
        </authorList>
    </citation>
    <scope>NUCLEOTIDE SEQUENCE [LARGE SCALE GENOMIC DNA]</scope>
    <source>
        <strain evidence="3 4">DSM 5476</strain>
    </source>
</reference>
<organism evidence="3 4">
    <name type="scientific">[Clostridium] methylpentosum DSM 5476</name>
    <dbReference type="NCBI Taxonomy" id="537013"/>
    <lineage>
        <taxon>Bacteria</taxon>
        <taxon>Bacillati</taxon>
        <taxon>Bacillota</taxon>
        <taxon>Clostridia</taxon>
        <taxon>Eubacteriales</taxon>
        <taxon>Oscillospiraceae</taxon>
        <taxon>Oscillospiraceae incertae sedis</taxon>
    </lineage>
</organism>